<organism evidence="1 2">
    <name type="scientific">Mycolicibacter senuensis</name>
    <dbReference type="NCBI Taxonomy" id="386913"/>
    <lineage>
        <taxon>Bacteria</taxon>
        <taxon>Bacillati</taxon>
        <taxon>Actinomycetota</taxon>
        <taxon>Actinomycetes</taxon>
        <taxon>Mycobacteriales</taxon>
        <taxon>Mycobacteriaceae</taxon>
        <taxon>Mycolicibacter</taxon>
    </lineage>
</organism>
<comment type="caution">
    <text evidence="1">The sequence shown here is derived from an EMBL/GenBank/DDBJ whole genome shotgun (WGS) entry which is preliminary data.</text>
</comment>
<reference evidence="1 2" key="1">
    <citation type="journal article" date="2019" name="Emerg. Microbes Infect.">
        <title>Comprehensive subspecies identification of 175 nontuberculous mycobacteria species based on 7547 genomic profiles.</title>
        <authorList>
            <person name="Matsumoto Y."/>
            <person name="Kinjo T."/>
            <person name="Motooka D."/>
            <person name="Nabeya D."/>
            <person name="Jung N."/>
            <person name="Uechi K."/>
            <person name="Horii T."/>
            <person name="Iida T."/>
            <person name="Fujita J."/>
            <person name="Nakamura S."/>
        </authorList>
    </citation>
    <scope>NUCLEOTIDE SEQUENCE [LARGE SCALE GENOMIC DNA]</scope>
    <source>
        <strain evidence="1 2">JCM 16017</strain>
    </source>
</reference>
<accession>A0A7I9XHI0</accession>
<dbReference type="Proteomes" id="UP000465263">
    <property type="component" value="Unassembled WGS sequence"/>
</dbReference>
<dbReference type="EMBL" id="BLKV01000001">
    <property type="protein sequence ID" value="GFG68940.1"/>
    <property type="molecule type" value="Genomic_DNA"/>
</dbReference>
<name>A0A7I9XHI0_9MYCO</name>
<keyword evidence="2" id="KW-1185">Reference proteome</keyword>
<proteinExistence type="predicted"/>
<evidence type="ECO:0000313" key="1">
    <source>
        <dbReference type="EMBL" id="GFG68940.1"/>
    </source>
</evidence>
<sequence length="177" mass="19357">MADALTGLGEVIASVIEIVESALYPQRLLQVGDEQVGHLDVLGAVESLRSLHIGDGQACHWRSGGETDEESVVQPVRACPVDLELTILIRPHELGAGTNRSQRSGVDGAEYVIQPSVVLRVGLCRCRRHLCVRERVRAVRGEHQRGGMCIEGTRDCGHRVIPLLRCQRRGINTGDQL</sequence>
<gene>
    <name evidence="1" type="ORF">MSEN_06600</name>
</gene>
<evidence type="ECO:0000313" key="2">
    <source>
        <dbReference type="Proteomes" id="UP000465263"/>
    </source>
</evidence>
<protein>
    <submittedName>
        <fullName evidence="1">Uncharacterized protein</fullName>
    </submittedName>
</protein>
<dbReference type="AlphaFoldDB" id="A0A7I9XHI0"/>